<dbReference type="Gene3D" id="3.40.50.880">
    <property type="match status" value="1"/>
</dbReference>
<organism evidence="5 6">
    <name type="scientific">Chryseobacterium luteum</name>
    <dbReference type="NCBI Taxonomy" id="421531"/>
    <lineage>
        <taxon>Bacteria</taxon>
        <taxon>Pseudomonadati</taxon>
        <taxon>Bacteroidota</taxon>
        <taxon>Flavobacteriia</taxon>
        <taxon>Flavobacteriales</taxon>
        <taxon>Weeksellaceae</taxon>
        <taxon>Chryseobacterium group</taxon>
        <taxon>Chryseobacterium</taxon>
    </lineage>
</organism>
<dbReference type="eggNOG" id="COG0693">
    <property type="taxonomic scope" value="Bacteria"/>
</dbReference>
<keyword evidence="2" id="KW-0456">Lyase</keyword>
<dbReference type="RefSeq" id="WP_034707737.1">
    <property type="nucleotide sequence ID" value="NZ_JPRO01000027.1"/>
</dbReference>
<dbReference type="GO" id="GO:0019243">
    <property type="term" value="P:methylglyoxal catabolic process to D-lactate via S-lactoyl-glutathione"/>
    <property type="evidence" value="ECO:0007669"/>
    <property type="project" value="TreeGrafter"/>
</dbReference>
<dbReference type="SUPFAM" id="SSF52317">
    <property type="entry name" value="Class I glutamine amidotransferase-like"/>
    <property type="match status" value="1"/>
</dbReference>
<dbReference type="EMBL" id="JPRO01000027">
    <property type="protein sequence ID" value="KFE97246.1"/>
    <property type="molecule type" value="Genomic_DNA"/>
</dbReference>
<dbReference type="InterPro" id="IPR029062">
    <property type="entry name" value="Class_I_gatase-like"/>
</dbReference>
<evidence type="ECO:0000256" key="1">
    <source>
        <dbReference type="ARBA" id="ARBA00023016"/>
    </source>
</evidence>
<dbReference type="PANTHER" id="PTHR48094:SF11">
    <property type="entry name" value="GLUTATHIONE-INDEPENDENT GLYOXALASE HSP31-RELATED"/>
    <property type="match status" value="1"/>
</dbReference>
<name>A0A085YYI3_9FLAO</name>
<keyword evidence="6" id="KW-1185">Reference proteome</keyword>
<evidence type="ECO:0000256" key="2">
    <source>
        <dbReference type="ARBA" id="ARBA00023239"/>
    </source>
</evidence>
<keyword evidence="5" id="KW-0315">Glutamine amidotransferase</keyword>
<feature type="domain" description="DJ-1/PfpI" evidence="4">
    <location>
        <begin position="41"/>
        <end position="238"/>
    </location>
</feature>
<dbReference type="GO" id="GO:0016740">
    <property type="term" value="F:transferase activity"/>
    <property type="evidence" value="ECO:0007669"/>
    <property type="project" value="UniProtKB-KW"/>
</dbReference>
<dbReference type="Proteomes" id="UP000028703">
    <property type="component" value="Unassembled WGS sequence"/>
</dbReference>
<comment type="similarity">
    <text evidence="3">Belongs to the peptidase C56 family. HSP31-like subfamily.</text>
</comment>
<sequence length="251" mass="27517">MSEQNNVIRIHGQHTYPKKKVLCLVSNVATLEGMQVGFFAEEMTRPFFDFVNAGYDVDVASPNGGAVVFDGHSNPENPNGAYPNDLISIGFVHHTTFGKWMENTIPIADINVADYDAICVAGGGAPLITFKDDVKLHQLIADFYEAGKITCLICHGTSLLLWTKLSDGKLLADGKTWTGFADSEEEIINQMFGKKVNEYTIETEARKNPNTNFECAPALEPFAVQDGKLITAQQQHSSYLASQLVIKALAE</sequence>
<accession>A0A085YYI3</accession>
<evidence type="ECO:0000313" key="5">
    <source>
        <dbReference type="EMBL" id="KFE97246.1"/>
    </source>
</evidence>
<dbReference type="OrthoDB" id="9792284at2"/>
<dbReference type="STRING" id="421531.IX38_21050"/>
<dbReference type="Pfam" id="PF01965">
    <property type="entry name" value="DJ-1_PfpI"/>
    <property type="match status" value="1"/>
</dbReference>
<keyword evidence="1" id="KW-0346">Stress response</keyword>
<dbReference type="CDD" id="cd03141">
    <property type="entry name" value="GATase1_Hsp31_like"/>
    <property type="match status" value="1"/>
</dbReference>
<dbReference type="GO" id="GO:0019172">
    <property type="term" value="F:glyoxalase III activity"/>
    <property type="evidence" value="ECO:0007669"/>
    <property type="project" value="TreeGrafter"/>
</dbReference>
<dbReference type="InterPro" id="IPR050325">
    <property type="entry name" value="Prot/Nucl_acid_deglycase"/>
</dbReference>
<dbReference type="PANTHER" id="PTHR48094">
    <property type="entry name" value="PROTEIN/NUCLEIC ACID DEGLYCASE DJ-1-RELATED"/>
    <property type="match status" value="1"/>
</dbReference>
<evidence type="ECO:0000313" key="6">
    <source>
        <dbReference type="Proteomes" id="UP000028703"/>
    </source>
</evidence>
<gene>
    <name evidence="5" type="ORF">IX38_21050</name>
</gene>
<proteinExistence type="inferred from homology"/>
<comment type="caution">
    <text evidence="5">The sequence shown here is derived from an EMBL/GenBank/DDBJ whole genome shotgun (WGS) entry which is preliminary data.</text>
</comment>
<dbReference type="InterPro" id="IPR002818">
    <property type="entry name" value="DJ-1/PfpI"/>
</dbReference>
<reference evidence="5 6" key="1">
    <citation type="submission" date="2014-07" db="EMBL/GenBank/DDBJ databases">
        <title>Genome of Chryseobacterium luteum DSM 18605.</title>
        <authorList>
            <person name="Stropko S.J."/>
            <person name="Pipes S.E."/>
            <person name="Newman J.D."/>
        </authorList>
    </citation>
    <scope>NUCLEOTIDE SEQUENCE [LARGE SCALE GENOMIC DNA]</scope>
    <source>
        <strain evidence="5 6">DSM 18605</strain>
    </source>
</reference>
<keyword evidence="5" id="KW-0808">Transferase</keyword>
<evidence type="ECO:0000259" key="4">
    <source>
        <dbReference type="Pfam" id="PF01965"/>
    </source>
</evidence>
<evidence type="ECO:0000256" key="3">
    <source>
        <dbReference type="ARBA" id="ARBA00038493"/>
    </source>
</evidence>
<dbReference type="AlphaFoldDB" id="A0A085YYI3"/>
<protein>
    <submittedName>
        <fullName evidence="5">Glutamine amidotransferase</fullName>
    </submittedName>
</protein>
<dbReference type="GO" id="GO:0005737">
    <property type="term" value="C:cytoplasm"/>
    <property type="evidence" value="ECO:0007669"/>
    <property type="project" value="TreeGrafter"/>
</dbReference>